<dbReference type="RefSeq" id="WP_133242783.1">
    <property type="nucleotide sequence ID" value="NZ_QEKI01000013.1"/>
</dbReference>
<feature type="domain" description="Secretion system C-terminal sorting" evidence="2">
    <location>
        <begin position="981"/>
        <end position="1055"/>
    </location>
</feature>
<dbReference type="InterPro" id="IPR026444">
    <property type="entry name" value="Secre_tail"/>
</dbReference>
<evidence type="ECO:0000259" key="1">
    <source>
        <dbReference type="Pfam" id="PF13360"/>
    </source>
</evidence>
<dbReference type="InterPro" id="IPR011042">
    <property type="entry name" value="6-blade_b-propeller_TolB-like"/>
</dbReference>
<dbReference type="InterPro" id="IPR052918">
    <property type="entry name" value="Motility_Chemotaxis_Reg"/>
</dbReference>
<dbReference type="OrthoDB" id="9811934at2"/>
<accession>A0A2U1ARH2</accession>
<dbReference type="Pfam" id="PF13360">
    <property type="entry name" value="PQQ_2"/>
    <property type="match status" value="2"/>
</dbReference>
<dbReference type="Gene3D" id="2.40.128.630">
    <property type="match status" value="1"/>
</dbReference>
<evidence type="ECO:0000259" key="3">
    <source>
        <dbReference type="Pfam" id="PF19408"/>
    </source>
</evidence>
<dbReference type="Pfam" id="PF19408">
    <property type="entry name" value="PKD_6"/>
    <property type="match status" value="1"/>
</dbReference>
<keyword evidence="5" id="KW-1185">Reference proteome</keyword>
<evidence type="ECO:0000313" key="5">
    <source>
        <dbReference type="Proteomes" id="UP000245466"/>
    </source>
</evidence>
<dbReference type="InterPro" id="IPR002372">
    <property type="entry name" value="PQQ_rpt_dom"/>
</dbReference>
<reference evidence="4 5" key="1">
    <citation type="submission" date="2018-04" db="EMBL/GenBank/DDBJ databases">
        <title>Genomic Encyclopedia of Type Strains, Phase IV (KMG-IV): sequencing the most valuable type-strain genomes for metagenomic binning, comparative biology and taxonomic classification.</title>
        <authorList>
            <person name="Goeker M."/>
        </authorList>
    </citation>
    <scope>NUCLEOTIDE SEQUENCE [LARGE SCALE GENOMIC DNA]</scope>
    <source>
        <strain evidence="4 5">DSM 100231</strain>
    </source>
</reference>
<protein>
    <submittedName>
        <fullName evidence="4">Putative secreted protein (Por secretion system target)</fullName>
    </submittedName>
</protein>
<gene>
    <name evidence="4" type="ORF">C8E01_11336</name>
</gene>
<dbReference type="PANTHER" id="PTHR35580">
    <property type="entry name" value="CELL SURFACE GLYCOPROTEIN (S-LAYER PROTEIN)-LIKE PROTEIN"/>
    <property type="match status" value="1"/>
</dbReference>
<comment type="caution">
    <text evidence="4">The sequence shown here is derived from an EMBL/GenBank/DDBJ whole genome shotgun (WGS) entry which is preliminary data.</text>
</comment>
<proteinExistence type="predicted"/>
<evidence type="ECO:0000313" key="4">
    <source>
        <dbReference type="EMBL" id="PVY39049.1"/>
    </source>
</evidence>
<evidence type="ECO:0000259" key="2">
    <source>
        <dbReference type="Pfam" id="PF18962"/>
    </source>
</evidence>
<dbReference type="Pfam" id="PF06739">
    <property type="entry name" value="SBBP"/>
    <property type="match status" value="1"/>
</dbReference>
<feature type="domain" description="Pyrrolo-quinoline quinone repeat" evidence="1">
    <location>
        <begin position="240"/>
        <end position="516"/>
    </location>
</feature>
<dbReference type="InterPro" id="IPR045829">
    <property type="entry name" value="PKD_6"/>
</dbReference>
<dbReference type="Gene3D" id="2.120.10.30">
    <property type="entry name" value="TolB, C-terminal domain"/>
    <property type="match status" value="2"/>
</dbReference>
<organism evidence="4 5">
    <name type="scientific">Pontibacter virosus</name>
    <dbReference type="NCBI Taxonomy" id="1765052"/>
    <lineage>
        <taxon>Bacteria</taxon>
        <taxon>Pseudomonadati</taxon>
        <taxon>Bacteroidota</taxon>
        <taxon>Cytophagia</taxon>
        <taxon>Cytophagales</taxon>
        <taxon>Hymenobacteraceae</taxon>
        <taxon>Pontibacter</taxon>
    </lineage>
</organism>
<name>A0A2U1ARH2_9BACT</name>
<feature type="domain" description="PKD-like" evidence="3">
    <location>
        <begin position="716"/>
        <end position="798"/>
    </location>
</feature>
<dbReference type="SUPFAM" id="SSF50998">
    <property type="entry name" value="Quinoprotein alcohol dehydrogenase-like"/>
    <property type="match status" value="2"/>
</dbReference>
<dbReference type="EMBL" id="QEKI01000013">
    <property type="protein sequence ID" value="PVY39049.1"/>
    <property type="molecule type" value="Genomic_DNA"/>
</dbReference>
<feature type="domain" description="Pyrrolo-quinoline quinone repeat" evidence="1">
    <location>
        <begin position="3"/>
        <end position="163"/>
    </location>
</feature>
<dbReference type="InterPro" id="IPR010620">
    <property type="entry name" value="SBBP_repeat"/>
</dbReference>
<dbReference type="Proteomes" id="UP000245466">
    <property type="component" value="Unassembled WGS sequence"/>
</dbReference>
<dbReference type="InterPro" id="IPR011047">
    <property type="entry name" value="Quinoprotein_ADH-like_sf"/>
</dbReference>
<dbReference type="PANTHER" id="PTHR35580:SF1">
    <property type="entry name" value="PHYTASE-LIKE DOMAIN-CONTAINING PROTEIN"/>
    <property type="match status" value="1"/>
</dbReference>
<dbReference type="AlphaFoldDB" id="A0A2U1ARH2"/>
<dbReference type="NCBIfam" id="TIGR04183">
    <property type="entry name" value="Por_Secre_tail"/>
    <property type="match status" value="1"/>
</dbReference>
<dbReference type="Pfam" id="PF18962">
    <property type="entry name" value="Por_Secre_tail"/>
    <property type="match status" value="1"/>
</dbReference>
<sequence length="1060" mass="115558">MAGIAVDKSGGVYMAATVNADYRLAKFNAATGALQWQQQFGGSAGLADGIADIKVDNRGGVYVTGSTLEKYKPFPDSDVTVNANAITTIKYNTQDGSQAWVAGRIVGGEPRQVGRRLELDETGVYVVGNSDDMIFLKYDPNTGQQHWVTTYRGGTRMSEGRDIALDGAGGVYVTGISEDGMSIISTLKLNALSGEIIWSDRYSSSGADYNQAGSIAVDGQGGVFIAGTSYFQGDKYNYIVVHYDGASGTRVWEKRLRDMQPYLKSMVLTSNDGGLYLTGSVYNEVGDQSRNMIVTRMNASTGDDAWSQRYGWNGPVSYTGTDVVVDEAGNTYVTGIISIEFGEKYVYAAKYAASGEMLWSTHYKDKREAYSKNFISLDKEGDVYVATSKGLLLKLQATNGALVWQSQVREDSELQVDINALVLDDSGNIYVAGAEHKPRVSFEMISSFLTIKFDAASGSRLWEKRYGGNSGYDHVKDLVLDGNGNLYVTGSVFGSDRTVQMATIKYNSANGEERWIAIHHEGYPAAIAADGTGGIYVTGTKSIVNNFATIKYNAEDGKEAWVSYFGTDGRRDVPEAIAVDNAGGVYVAGINQSDVNGMQISVLKYNSTDGSEIWAHRHEEWIQSESGTRLMLDNKGSVYLAGNIRRTFVLASHNTEDGEVIWTKESDNLLGLGSDFMMDFTLDAKNNLYLTGLNYQNATTRKAFTIKYSQDAPCAPAVQQAIAGPDKVRAGAKDVAYTLEGTKATSYTWSVDGPGPVRLSGQNTAQITTNWPASAGFYEVNASYGNNCGTHSATHKVAVYNPDDRIVAAAGWLHSPQNTQMDFMQQEGRGYFGVAVQYRNKTEQVQGQVAFQLKENDLNFKSTSFEAERLIVFGQEANFKGKGTINGKSGYGFLVAIVNHALNVKNPNDRLRLMIWEEESGRIVYDNQAGDAEEATATNRIGMGAMVLYDPKNPDLLAKAELEALGIQLPGAEVAAKLMAYPNAFSDRTTISFALEKDEAYTLEVYDMNGRLVRKVGEGTAKANQLYEYELEGQTMSDGMYIARLVTDSGTQSIKLLLRR</sequence>